<dbReference type="EMBL" id="CAXITT010000032">
    <property type="protein sequence ID" value="CAL1528427.1"/>
    <property type="molecule type" value="Genomic_DNA"/>
</dbReference>
<dbReference type="InterPro" id="IPR003029">
    <property type="entry name" value="S1_domain"/>
</dbReference>
<dbReference type="Proteomes" id="UP001497497">
    <property type="component" value="Unassembled WGS sequence"/>
</dbReference>
<name>A0AAV2H432_LYMST</name>
<keyword evidence="4" id="KW-1185">Reference proteome</keyword>
<dbReference type="Gene3D" id="1.10.3500.10">
    <property type="entry name" value="Tex N-terminal region-like"/>
    <property type="match status" value="1"/>
</dbReference>
<dbReference type="SUPFAM" id="SSF158832">
    <property type="entry name" value="Tex N-terminal region-like"/>
    <property type="match status" value="1"/>
</dbReference>
<dbReference type="InterPro" id="IPR023323">
    <property type="entry name" value="Tex-like_dom_sf"/>
</dbReference>
<organism evidence="3 4">
    <name type="scientific">Lymnaea stagnalis</name>
    <name type="common">Great pond snail</name>
    <name type="synonym">Helix stagnalis</name>
    <dbReference type="NCBI Taxonomy" id="6523"/>
    <lineage>
        <taxon>Eukaryota</taxon>
        <taxon>Metazoa</taxon>
        <taxon>Spiralia</taxon>
        <taxon>Lophotrochozoa</taxon>
        <taxon>Mollusca</taxon>
        <taxon>Gastropoda</taxon>
        <taxon>Heterobranchia</taxon>
        <taxon>Euthyneura</taxon>
        <taxon>Panpulmonata</taxon>
        <taxon>Hygrophila</taxon>
        <taxon>Lymnaeoidea</taxon>
        <taxon>Lymnaeidae</taxon>
        <taxon>Lymnaea</taxon>
    </lineage>
</organism>
<dbReference type="InterPro" id="IPR037027">
    <property type="entry name" value="YqgF/RNaseH-like_dom_sf"/>
</dbReference>
<dbReference type="InterPro" id="IPR050437">
    <property type="entry name" value="Ribos_protein_bS1-like"/>
</dbReference>
<dbReference type="Pfam" id="PF00575">
    <property type="entry name" value="S1"/>
    <property type="match status" value="1"/>
</dbReference>
<feature type="compositionally biased region" description="Polar residues" evidence="1">
    <location>
        <begin position="220"/>
        <end position="233"/>
    </location>
</feature>
<dbReference type="PANTHER" id="PTHR10724">
    <property type="entry name" value="30S RIBOSOMAL PROTEIN S1"/>
    <property type="match status" value="1"/>
</dbReference>
<dbReference type="InterPro" id="IPR012340">
    <property type="entry name" value="NA-bd_OB-fold"/>
</dbReference>
<dbReference type="InterPro" id="IPR041692">
    <property type="entry name" value="HHH_9"/>
</dbReference>
<dbReference type="Gene3D" id="2.40.50.140">
    <property type="entry name" value="Nucleic acid-binding proteins"/>
    <property type="match status" value="1"/>
</dbReference>
<proteinExistence type="predicted"/>
<feature type="domain" description="S1 motif" evidence="2">
    <location>
        <begin position="745"/>
        <end position="808"/>
    </location>
</feature>
<comment type="caution">
    <text evidence="3">The sequence shown here is derived from an EMBL/GenBank/DDBJ whole genome shotgun (WGS) entry which is preliminary data.</text>
</comment>
<dbReference type="SMART" id="SM00732">
    <property type="entry name" value="YqgFc"/>
    <property type="match status" value="1"/>
</dbReference>
<dbReference type="GO" id="GO:0003729">
    <property type="term" value="F:mRNA binding"/>
    <property type="evidence" value="ECO:0007669"/>
    <property type="project" value="TreeGrafter"/>
</dbReference>
<dbReference type="Pfam" id="PF09371">
    <property type="entry name" value="Tex_N"/>
    <property type="match status" value="1"/>
</dbReference>
<dbReference type="Gene3D" id="1.10.150.310">
    <property type="entry name" value="Tex RuvX-like domain-like"/>
    <property type="match status" value="1"/>
</dbReference>
<dbReference type="SUPFAM" id="SSF50249">
    <property type="entry name" value="Nucleic acid-binding proteins"/>
    <property type="match status" value="1"/>
</dbReference>
<dbReference type="InterPro" id="IPR023319">
    <property type="entry name" value="Tex-like_HTH_dom_sf"/>
</dbReference>
<evidence type="ECO:0000313" key="3">
    <source>
        <dbReference type="EMBL" id="CAL1528427.1"/>
    </source>
</evidence>
<dbReference type="Pfam" id="PF17674">
    <property type="entry name" value="HHH_9"/>
    <property type="match status" value="1"/>
</dbReference>
<gene>
    <name evidence="3" type="ORF">GSLYS_00002597001</name>
</gene>
<dbReference type="FunFam" id="1.10.10.650:FF:000001">
    <property type="entry name" value="S1 RNA-binding domain 1"/>
    <property type="match status" value="1"/>
</dbReference>
<dbReference type="GO" id="GO:0006412">
    <property type="term" value="P:translation"/>
    <property type="evidence" value="ECO:0007669"/>
    <property type="project" value="TreeGrafter"/>
</dbReference>
<dbReference type="FunFam" id="3.30.420.140:FF:000001">
    <property type="entry name" value="RNA-binding transcriptional accessory protein"/>
    <property type="match status" value="1"/>
</dbReference>
<evidence type="ECO:0000313" key="4">
    <source>
        <dbReference type="Proteomes" id="UP001497497"/>
    </source>
</evidence>
<dbReference type="InterPro" id="IPR018974">
    <property type="entry name" value="Tex-like_N"/>
</dbReference>
<dbReference type="InterPro" id="IPR010994">
    <property type="entry name" value="RuvA_2-like"/>
</dbReference>
<reference evidence="3 4" key="1">
    <citation type="submission" date="2024-04" db="EMBL/GenBank/DDBJ databases">
        <authorList>
            <consortium name="Genoscope - CEA"/>
            <person name="William W."/>
        </authorList>
    </citation>
    <scope>NUCLEOTIDE SEQUENCE [LARGE SCALE GENOMIC DNA]</scope>
</reference>
<dbReference type="AlphaFoldDB" id="A0AAV2H432"/>
<dbReference type="Gene3D" id="3.30.420.140">
    <property type="entry name" value="YqgF/RNase H-like domain"/>
    <property type="match status" value="1"/>
</dbReference>
<dbReference type="SUPFAM" id="SSF47781">
    <property type="entry name" value="RuvA domain 2-like"/>
    <property type="match status" value="2"/>
</dbReference>
<dbReference type="GO" id="GO:0006139">
    <property type="term" value="P:nucleobase-containing compound metabolic process"/>
    <property type="evidence" value="ECO:0007669"/>
    <property type="project" value="InterPro"/>
</dbReference>
<dbReference type="InterPro" id="IPR012337">
    <property type="entry name" value="RNaseH-like_sf"/>
</dbReference>
<dbReference type="Pfam" id="PF22706">
    <property type="entry name" value="Tex_central_region"/>
    <property type="match status" value="1"/>
</dbReference>
<feature type="region of interest" description="Disordered" evidence="1">
    <location>
        <begin position="207"/>
        <end position="233"/>
    </location>
</feature>
<dbReference type="InterPro" id="IPR032639">
    <property type="entry name" value="Tex_YqgF"/>
</dbReference>
<dbReference type="InterPro" id="IPR006641">
    <property type="entry name" value="YqgF/RNaseH-like_dom"/>
</dbReference>
<sequence length="813" mass="90108">MADDDVKEKVKEISPAWEPAAIISDKLNLRRRSVNNVIKLLDDGATIPFIARYRKELTEDMGPDLLRDVANNLEELRTVEAKIGNVYNAIKKMGKMNNILETSLKFSTSILEVESLYAPFKPGHKGTYAERAKALGLEPLAQKILDGKAVNLNSAVDTSKAGLESVKDVEKGVKHIIADIVSKHKELIDEARRIFKSSKITLESTKAKAKVEKEKKTKKGNSGTPKKGSTTKAQAIQEKSINKFEQYFDFKIPVGQAKAHQILALNRGEDLKIISVKISIPDIVKTKFINFALDKQIRNTMNQENSTILRSAVVDAYDRLIEPMLSRQMRAELTKDAEKASISVFTSNLKRLLLTPPVKNKTILGIDPGFTNGCKIAVISPTGQILETGVMYLHTKRDKKEEMRIASLVHNYRCEIITIGNGVACRETEQIISNMIKYGSFKPHSVVYCIVDECGASIYSVSDEAKKEMPDLDPTLRGAVSIARRLQDPLAELVKIEPKHLGVGMYQHDLNKTKLQNALSSVVEECVSFVGVDLNTCSESLLRRVAGLNATKANKILDWRSQHGQFTNRQQLLTIKGLGQKGYEQCAGFVRIMHFQTTGATRLVDVKEEIKVEEETGTKKGRKRKADSTAGPSKGKKAKVSVNENWNPLDATSVHPESYDLTHLLARHLNVNLCDIGSKEFMTKVKERATDYCLKDFCDKNSAGFATVRLIADALQQPLSYDLRESFQKPLFKQEIQSVNDLHPGVELTGRVTNVTHFGAFVDIGVGINGLVHTSKMGCHGPVGVGDHVLVSVQNIDIGKQRIGLLLKGFALK</sequence>
<protein>
    <recommendedName>
        <fullName evidence="2">S1 motif domain-containing protein</fullName>
    </recommendedName>
</protein>
<evidence type="ECO:0000259" key="2">
    <source>
        <dbReference type="PROSITE" id="PS50126"/>
    </source>
</evidence>
<dbReference type="Pfam" id="PF12836">
    <property type="entry name" value="HHH_3"/>
    <property type="match status" value="1"/>
</dbReference>
<dbReference type="InterPro" id="IPR055179">
    <property type="entry name" value="Tex-like_central_region"/>
</dbReference>
<dbReference type="SMART" id="SM00316">
    <property type="entry name" value="S1"/>
    <property type="match status" value="1"/>
</dbReference>
<evidence type="ECO:0000256" key="1">
    <source>
        <dbReference type="SAM" id="MobiDB-lite"/>
    </source>
</evidence>
<accession>A0AAV2H432</accession>
<dbReference type="Gene3D" id="1.10.10.650">
    <property type="entry name" value="RuvA domain 2-like"/>
    <property type="match status" value="1"/>
</dbReference>
<feature type="region of interest" description="Disordered" evidence="1">
    <location>
        <begin position="614"/>
        <end position="639"/>
    </location>
</feature>
<dbReference type="GO" id="GO:0003735">
    <property type="term" value="F:structural constituent of ribosome"/>
    <property type="evidence" value="ECO:0007669"/>
    <property type="project" value="TreeGrafter"/>
</dbReference>
<dbReference type="SUPFAM" id="SSF53098">
    <property type="entry name" value="Ribonuclease H-like"/>
    <property type="match status" value="1"/>
</dbReference>
<dbReference type="PROSITE" id="PS50126">
    <property type="entry name" value="S1"/>
    <property type="match status" value="1"/>
</dbReference>
<dbReference type="Pfam" id="PF16921">
    <property type="entry name" value="Tex_YqgF"/>
    <property type="match status" value="1"/>
</dbReference>
<dbReference type="PANTHER" id="PTHR10724:SF10">
    <property type="entry name" value="S1 RNA-BINDING DOMAIN-CONTAINING PROTEIN 1"/>
    <property type="match status" value="1"/>
</dbReference>